<proteinExistence type="predicted"/>
<accession>A0ACC4E493</accession>
<dbReference type="Proteomes" id="UP001638806">
    <property type="component" value="Unassembled WGS sequence"/>
</dbReference>
<comment type="caution">
    <text evidence="1">The sequence shown here is derived from an EMBL/GenBank/DDBJ whole genome shotgun (WGS) entry which is preliminary data.</text>
</comment>
<gene>
    <name evidence="1" type="ORF">ACCO45_000106</name>
</gene>
<evidence type="ECO:0000313" key="2">
    <source>
        <dbReference type="Proteomes" id="UP001638806"/>
    </source>
</evidence>
<evidence type="ECO:0000313" key="1">
    <source>
        <dbReference type="EMBL" id="KAL3963102.1"/>
    </source>
</evidence>
<organism evidence="1 2">
    <name type="scientific">Purpureocillium lilacinum</name>
    <name type="common">Paecilomyces lilacinus</name>
    <dbReference type="NCBI Taxonomy" id="33203"/>
    <lineage>
        <taxon>Eukaryota</taxon>
        <taxon>Fungi</taxon>
        <taxon>Dikarya</taxon>
        <taxon>Ascomycota</taxon>
        <taxon>Pezizomycotina</taxon>
        <taxon>Sordariomycetes</taxon>
        <taxon>Hypocreomycetidae</taxon>
        <taxon>Hypocreales</taxon>
        <taxon>Ophiocordycipitaceae</taxon>
        <taxon>Purpureocillium</taxon>
    </lineage>
</organism>
<reference evidence="1" key="1">
    <citation type="submission" date="2024-12" db="EMBL/GenBank/DDBJ databases">
        <title>Comparative genomics and development of molecular markers within Purpureocillium lilacinum and among Purpureocillium species.</title>
        <authorList>
            <person name="Yeh Z.-Y."/>
            <person name="Ni N.-T."/>
            <person name="Lo P.-H."/>
            <person name="Mushyakhwo K."/>
            <person name="Lin C.-F."/>
            <person name="Nai Y.-S."/>
        </authorList>
    </citation>
    <scope>NUCLEOTIDE SEQUENCE</scope>
    <source>
        <strain evidence="1">NCHU-NPUST-175</strain>
    </source>
</reference>
<dbReference type="EMBL" id="JBGNUJ010000002">
    <property type="protein sequence ID" value="KAL3963102.1"/>
    <property type="molecule type" value="Genomic_DNA"/>
</dbReference>
<name>A0ACC4E493_PURLI</name>
<keyword evidence="2" id="KW-1185">Reference proteome</keyword>
<protein>
    <submittedName>
        <fullName evidence="1">Uncharacterized protein</fullName>
    </submittedName>
</protein>
<sequence length="291" mass="32269">MFLTLAVAALLIGQIHGQLEAPIPGFGVFIPSWDVQLSPGDAPMTVNGTIQDVVREIRKVYPLWNDALSNTTEPESAASRKRRGADFSAGPVSCKDSSHPYGHAIVRRIEQGIRYLRRVNGQPHHDAGPNRCGRVSCSYNSAIWWCNNNGYKIRLSSFEEIADGAQRVLNICPYEYRVQHGASAHIRDGHGIGFAFMFEFLIGSKRLQQVRDWQQYEPRFSVPRNLLCPSGLVLCRGNVEIKFDPAIEFKGPAEFGGRISVEPVGCNGLHAEKASSPSERAQSYEVDCKVL</sequence>